<dbReference type="InterPro" id="IPR030959">
    <property type="entry name" value="GWxTD_dom"/>
</dbReference>
<proteinExistence type="predicted"/>
<feature type="domain" description="GWxTD" evidence="1">
    <location>
        <begin position="47"/>
        <end position="136"/>
    </location>
</feature>
<protein>
    <recommendedName>
        <fullName evidence="1">GWxTD domain-containing protein</fullName>
    </recommendedName>
</protein>
<organism evidence="2">
    <name type="scientific">marine sediment metagenome</name>
    <dbReference type="NCBI Taxonomy" id="412755"/>
    <lineage>
        <taxon>unclassified sequences</taxon>
        <taxon>metagenomes</taxon>
        <taxon>ecological metagenomes</taxon>
    </lineage>
</organism>
<sequence length="311" mass="36711">MTDGGLDFKMPAKLNYLTRAFFGFLVLGMIGCGTSRKIALDPVSRDFYETARLIMTKQEKDIFNHLPDQESREEFIRDFWLKRDPDPETEENEFREEFFRRIEYANERFIEGPPGWKTDRGRIYIYFGAPDRFEDRPMLNYPGVRGVIVWIYYNEVAFEFIDKGDGRYTLNPYSGIYGDFFGAMERAQFGATSAEEIFGKKFVDFDVEYNKEKQEIVVSLPITSLVFEEEEGIFKADFEFVFYIYDKEGLRNDKFQEKRHFEMPEEEVLRLEELVFTFPYEVEPGKYHFDVIIVGGSESGRARKIFGINIK</sequence>
<dbReference type="AlphaFoldDB" id="X0SLA9"/>
<dbReference type="EMBL" id="BARS01003041">
    <property type="protein sequence ID" value="GAF76657.1"/>
    <property type="molecule type" value="Genomic_DNA"/>
</dbReference>
<dbReference type="Pfam" id="PF20094">
    <property type="entry name" value="GWxTD_dom"/>
    <property type="match status" value="1"/>
</dbReference>
<evidence type="ECO:0000313" key="2">
    <source>
        <dbReference type="EMBL" id="GAF76657.1"/>
    </source>
</evidence>
<accession>X0SLA9</accession>
<evidence type="ECO:0000259" key="1">
    <source>
        <dbReference type="Pfam" id="PF20094"/>
    </source>
</evidence>
<gene>
    <name evidence="2" type="ORF">S01H1_05853</name>
</gene>
<name>X0SLA9_9ZZZZ</name>
<comment type="caution">
    <text evidence="2">The sequence shown here is derived from an EMBL/GenBank/DDBJ whole genome shotgun (WGS) entry which is preliminary data.</text>
</comment>
<reference evidence="2" key="1">
    <citation type="journal article" date="2014" name="Front. Microbiol.">
        <title>High frequency of phylogenetically diverse reductive dehalogenase-homologous genes in deep subseafloor sedimentary metagenomes.</title>
        <authorList>
            <person name="Kawai M."/>
            <person name="Futagami T."/>
            <person name="Toyoda A."/>
            <person name="Takaki Y."/>
            <person name="Nishi S."/>
            <person name="Hori S."/>
            <person name="Arai W."/>
            <person name="Tsubouchi T."/>
            <person name="Morono Y."/>
            <person name="Uchiyama I."/>
            <person name="Ito T."/>
            <person name="Fujiyama A."/>
            <person name="Inagaki F."/>
            <person name="Takami H."/>
        </authorList>
    </citation>
    <scope>NUCLEOTIDE SEQUENCE</scope>
    <source>
        <strain evidence="2">Expedition CK06-06</strain>
    </source>
</reference>
<dbReference type="NCBIfam" id="TIGR04514">
    <property type="entry name" value="GWxTD_dom"/>
    <property type="match status" value="1"/>
</dbReference>